<gene>
    <name evidence="5" type="ORF">LO80_09515</name>
</gene>
<dbReference type="InterPro" id="IPR011583">
    <property type="entry name" value="Chitinase_II/V-like_cat"/>
</dbReference>
<dbReference type="RefSeq" id="WP_040010561.1">
    <property type="nucleotide sequence ID" value="NZ_CP009574.1"/>
</dbReference>
<dbReference type="InterPro" id="IPR050314">
    <property type="entry name" value="Glycosyl_Hydrlase_18"/>
</dbReference>
<name>A0A097ERL8_9GAMM</name>
<dbReference type="OrthoDB" id="5602993at2"/>
<dbReference type="eggNOG" id="COG3979">
    <property type="taxonomic scope" value="Bacteria"/>
</dbReference>
<dbReference type="KEGG" id="frf:LO80_09515"/>
<dbReference type="PANTHER" id="PTHR11177">
    <property type="entry name" value="CHITINASE"/>
    <property type="match status" value="1"/>
</dbReference>
<dbReference type="EC" id="3.2.1.14" evidence="2"/>
<evidence type="ECO:0000256" key="1">
    <source>
        <dbReference type="ARBA" id="ARBA00000822"/>
    </source>
</evidence>
<evidence type="ECO:0000313" key="5">
    <source>
        <dbReference type="EMBL" id="AIT10187.1"/>
    </source>
</evidence>
<comment type="catalytic activity">
    <reaction evidence="1">
        <text>Random endo-hydrolysis of N-acetyl-beta-D-glucosaminide (1-&gt;4)-beta-linkages in chitin and chitodextrins.</text>
        <dbReference type="EC" id="3.2.1.14"/>
    </reaction>
</comment>
<dbReference type="GO" id="GO:0008843">
    <property type="term" value="F:endochitinase activity"/>
    <property type="evidence" value="ECO:0007669"/>
    <property type="project" value="UniProtKB-EC"/>
</dbReference>
<evidence type="ECO:0000256" key="3">
    <source>
        <dbReference type="SAM" id="SignalP"/>
    </source>
</evidence>
<dbReference type="GO" id="GO:0006032">
    <property type="term" value="P:chitin catabolic process"/>
    <property type="evidence" value="ECO:0007669"/>
    <property type="project" value="TreeGrafter"/>
</dbReference>
<keyword evidence="6" id="KW-1185">Reference proteome</keyword>
<sequence length="772" mass="84255">MNRKIKMLSFVTLALMGSTAFADCTLDEAKDGWTGSLRFQCDENTDLLKNPISFELTNGVQAGSIWGLPGKTSVIKNGNKVSVTVEKWWPEGEGYVLPAGQSTVLSFSPTNVVTYDANYAPDFEVKNFSVGEGEVQEKATVAIKLPEKPSFITDQSLPDVVIYNSSDVKISEITDAAWGSAINAEVPAGDIKIVVPAINGANGTASPTAFSIAKGETKNIQINYEQPAPAEEGSIELSARIDADTTKKPTYTVKDSNGKIITQGMLNFSNPVTINNLPATDGGTKYTISVGEFSENGTIYKAEPITVTVTKFNTSKANLVFEKQAIPTQDVNVKVNGLPDQQTATLTLTSSNGDKQELTLDKNDNYSISIPKDDATWTVTTTSISGYRVTTSPSSFTANQDSQNISVAFEQQAPIEAGKKVVGYWANWKGALQAPAGTSNTQSNYYTNDVAPYTHVLYSFLTLDPNPNPDSPADKEWNGTAVYESMTRHNVLDVMKQYPDGTPAYQRTDNWMRSRIDALIDSTHKNNSKFIWALGGWSDLQQTISPAQVDELVNQLVDLLKVSGDGIDFDWEHINQLANGQPNPNAKEEQAVLAETMLKLRQKLDAEGMQDKQIGYTTRFNAFMADSSKYGFPGFNSDGEGLAIDDWLRAHGSSLNKVVNWVNIMAYDVGPSYMPNGQTWNMNVYKDVLNTFSSRVDPNLVILGFEPGYQAAGGVWEGMEVSKQAINYLAGENYGGSMFWAINLENPASDGSKLGLNSDILADYSRDKFDLE</sequence>
<dbReference type="Proteomes" id="UP000029672">
    <property type="component" value="Chromosome"/>
</dbReference>
<evidence type="ECO:0000313" key="6">
    <source>
        <dbReference type="Proteomes" id="UP000029672"/>
    </source>
</evidence>
<feature type="signal peptide" evidence="3">
    <location>
        <begin position="1"/>
        <end position="22"/>
    </location>
</feature>
<dbReference type="PANTHER" id="PTHR11177:SF317">
    <property type="entry name" value="CHITINASE 12-RELATED"/>
    <property type="match status" value="1"/>
</dbReference>
<dbReference type="GO" id="GO:0005975">
    <property type="term" value="P:carbohydrate metabolic process"/>
    <property type="evidence" value="ECO:0007669"/>
    <property type="project" value="InterPro"/>
</dbReference>
<dbReference type="AlphaFoldDB" id="A0A097ERL8"/>
<dbReference type="PROSITE" id="PS51910">
    <property type="entry name" value="GH18_2"/>
    <property type="match status" value="1"/>
</dbReference>
<accession>A0A097ERL8</accession>
<dbReference type="GO" id="GO:0005576">
    <property type="term" value="C:extracellular region"/>
    <property type="evidence" value="ECO:0007669"/>
    <property type="project" value="TreeGrafter"/>
</dbReference>
<dbReference type="STRING" id="1547445.LO80_09515"/>
<organism evidence="5 6">
    <name type="scientific">Candidatus Francisella endociliophora</name>
    <dbReference type="NCBI Taxonomy" id="653937"/>
    <lineage>
        <taxon>Bacteria</taxon>
        <taxon>Pseudomonadati</taxon>
        <taxon>Pseudomonadota</taxon>
        <taxon>Gammaproteobacteria</taxon>
        <taxon>Thiotrichales</taxon>
        <taxon>Francisellaceae</taxon>
        <taxon>Francisella</taxon>
    </lineage>
</organism>
<dbReference type="GO" id="GO:0008061">
    <property type="term" value="F:chitin binding"/>
    <property type="evidence" value="ECO:0007669"/>
    <property type="project" value="InterPro"/>
</dbReference>
<evidence type="ECO:0000259" key="4">
    <source>
        <dbReference type="PROSITE" id="PS51910"/>
    </source>
</evidence>
<dbReference type="SUPFAM" id="SSF51445">
    <property type="entry name" value="(Trans)glycosidases"/>
    <property type="match status" value="1"/>
</dbReference>
<keyword evidence="3" id="KW-0732">Signal</keyword>
<dbReference type="EMBL" id="CP009574">
    <property type="protein sequence ID" value="AIT10187.1"/>
    <property type="molecule type" value="Genomic_DNA"/>
</dbReference>
<dbReference type="HOGENOM" id="CLU_019880_0_0_6"/>
<dbReference type="Pfam" id="PF00704">
    <property type="entry name" value="Glyco_hydro_18"/>
    <property type="match status" value="1"/>
</dbReference>
<dbReference type="InterPro" id="IPR001223">
    <property type="entry name" value="Glyco_hydro18_cat"/>
</dbReference>
<dbReference type="InterPro" id="IPR017853">
    <property type="entry name" value="GH"/>
</dbReference>
<dbReference type="SMART" id="SM00636">
    <property type="entry name" value="Glyco_18"/>
    <property type="match status" value="1"/>
</dbReference>
<evidence type="ECO:0000256" key="2">
    <source>
        <dbReference type="ARBA" id="ARBA00012729"/>
    </source>
</evidence>
<feature type="chain" id="PRO_5001934950" description="chitinase" evidence="3">
    <location>
        <begin position="23"/>
        <end position="772"/>
    </location>
</feature>
<dbReference type="Gene3D" id="3.20.20.80">
    <property type="entry name" value="Glycosidases"/>
    <property type="match status" value="1"/>
</dbReference>
<reference evidence="5 6" key="1">
    <citation type="submission" date="2014-10" db="EMBL/GenBank/DDBJ databases">
        <title>Whole genome sequence of Francisella endociliophora strain FSC1006, isolated from a laboratory culture of the marine ciliate Euplotes raikovi.</title>
        <authorList>
            <person name="Granberg M."/>
            <person name="Backman S."/>
            <person name="Lundmark E."/>
            <person name="Nilsson E."/>
            <person name="Karlsson E."/>
            <person name="Thelaus J."/>
            <person name="Ohrman C."/>
            <person name="Larkeryd A."/>
            <person name="Stenberg P."/>
        </authorList>
    </citation>
    <scope>NUCLEOTIDE SEQUENCE [LARGE SCALE GENOMIC DNA]</scope>
    <source>
        <strain evidence="5 6">FSC1006</strain>
    </source>
</reference>
<feature type="domain" description="GH18" evidence="4">
    <location>
        <begin position="419"/>
        <end position="759"/>
    </location>
</feature>
<proteinExistence type="predicted"/>
<protein>
    <recommendedName>
        <fullName evidence="2">chitinase</fullName>
        <ecNumber evidence="2">3.2.1.14</ecNumber>
    </recommendedName>
</protein>